<evidence type="ECO:0000313" key="2">
    <source>
        <dbReference type="Proteomes" id="UP000095283"/>
    </source>
</evidence>
<sequence>MEAYKTSASVTVTVSHPLHRCSPIHPRVTPANAHQHLPRTLAPTTDSISVFHTSEEPPSLPKKIRSCCLYKYPDWVQGMVGEGRAPVSGQPLPPSSHSQIPGGFGPSTTTTSGRPPFLARYVIYYYRFTSVVKYNFNNLWFASTRIITALGLMM</sequence>
<dbReference type="AlphaFoldDB" id="A0A1I7X3K0"/>
<proteinExistence type="predicted"/>
<name>A0A1I7X3K0_HETBA</name>
<evidence type="ECO:0000256" key="1">
    <source>
        <dbReference type="SAM" id="MobiDB-lite"/>
    </source>
</evidence>
<protein>
    <submittedName>
        <fullName evidence="3">Uncharacterized protein</fullName>
    </submittedName>
</protein>
<evidence type="ECO:0000313" key="3">
    <source>
        <dbReference type="WBParaSite" id="Hba_12173"/>
    </source>
</evidence>
<reference evidence="3" key="1">
    <citation type="submission" date="2016-11" db="UniProtKB">
        <authorList>
            <consortium name="WormBaseParasite"/>
        </authorList>
    </citation>
    <scope>IDENTIFICATION</scope>
</reference>
<dbReference type="Proteomes" id="UP000095283">
    <property type="component" value="Unplaced"/>
</dbReference>
<accession>A0A1I7X3K0</accession>
<feature type="region of interest" description="Disordered" evidence="1">
    <location>
        <begin position="83"/>
        <end position="111"/>
    </location>
</feature>
<dbReference type="WBParaSite" id="Hba_12173">
    <property type="protein sequence ID" value="Hba_12173"/>
    <property type="gene ID" value="Hba_12173"/>
</dbReference>
<organism evidence="2 3">
    <name type="scientific">Heterorhabditis bacteriophora</name>
    <name type="common">Entomopathogenic nematode worm</name>
    <dbReference type="NCBI Taxonomy" id="37862"/>
    <lineage>
        <taxon>Eukaryota</taxon>
        <taxon>Metazoa</taxon>
        <taxon>Ecdysozoa</taxon>
        <taxon>Nematoda</taxon>
        <taxon>Chromadorea</taxon>
        <taxon>Rhabditida</taxon>
        <taxon>Rhabditina</taxon>
        <taxon>Rhabditomorpha</taxon>
        <taxon>Strongyloidea</taxon>
        <taxon>Heterorhabditidae</taxon>
        <taxon>Heterorhabditis</taxon>
    </lineage>
</organism>
<keyword evidence="2" id="KW-1185">Reference proteome</keyword>